<sequence>MGCLPVSFSAPQAVMILVRSDAMQKVRVLRRVLWVGLLSMGWWTASLPGTANAQATPWLPLPLTNIVLYTSGVGYFQRDGQVDGHGQVVLRFKAETINDLLKSMIAQDFDGGQVRTVTYDSRDPLTRTLKSFAIDLTENAGLGHLLWQMRGERVDITTPNAVQGIILGVETKKERAGETHSIEVEYLNLLTDSGLRSLPLAQIQQLRVVNEQLNLELQQALAVLAASHDTQKKTVTFDFTGTGTRRVRVGYIMETPIWKTSYRLVLSETERPFLQGWALVENTTDEDWQDVRLTLMSGRPIAFTMDMYEPLYTQRPVVVPEVYAALRPQVYGQAMEKAGEAVKEAQLLEGRLDKRRHEALGGNADAPSPAGAAPSRALLAEPKVAAAPAPPPVPASLALDQGVESTAQTAEVGELFAYALSTPVSLPRQKSAMLPIVNDTVEGTKVAIYNQRVHARYPLHGLRLRNATALHLSQGPVTVFDGGVYAGDARLDDLPAGQERLLSYAMDLKTEVEPVSAPEQRELVTVSLRKGTLLVTQKAIAEKTYNIRNRDQKSRVVLVEHPFRAEWQLAAPTTASERTREAYRFTVTVEAGQGARLQVREEKPLQQSVALTDAGPDVLASYLRATQVS</sequence>
<organism evidence="1 2">
    <name type="scientific">Tectimicrobiota bacterium</name>
    <dbReference type="NCBI Taxonomy" id="2528274"/>
    <lineage>
        <taxon>Bacteria</taxon>
        <taxon>Pseudomonadati</taxon>
        <taxon>Nitrospinota/Tectimicrobiota group</taxon>
        <taxon>Candidatus Tectimicrobiota</taxon>
    </lineage>
</organism>
<dbReference type="AlphaFoldDB" id="A0A938B120"/>
<accession>A0A938B120</accession>
<evidence type="ECO:0000313" key="1">
    <source>
        <dbReference type="EMBL" id="MBM3222601.1"/>
    </source>
</evidence>
<proteinExistence type="predicted"/>
<dbReference type="EMBL" id="VGLS01000034">
    <property type="protein sequence ID" value="MBM3222601.1"/>
    <property type="molecule type" value="Genomic_DNA"/>
</dbReference>
<evidence type="ECO:0000313" key="2">
    <source>
        <dbReference type="Proteomes" id="UP000712673"/>
    </source>
</evidence>
<dbReference type="Proteomes" id="UP000712673">
    <property type="component" value="Unassembled WGS sequence"/>
</dbReference>
<name>A0A938B120_UNCTE</name>
<protein>
    <submittedName>
        <fullName evidence="1">DUF4139 domain-containing protein</fullName>
    </submittedName>
</protein>
<comment type="caution">
    <text evidence="1">The sequence shown here is derived from an EMBL/GenBank/DDBJ whole genome shotgun (WGS) entry which is preliminary data.</text>
</comment>
<feature type="non-terminal residue" evidence="1">
    <location>
        <position position="629"/>
    </location>
</feature>
<gene>
    <name evidence="1" type="ORF">FJZ47_02185</name>
</gene>
<reference evidence="1" key="1">
    <citation type="submission" date="2019-03" db="EMBL/GenBank/DDBJ databases">
        <title>Lake Tanganyika Metagenome-Assembled Genomes (MAGs).</title>
        <authorList>
            <person name="Tran P."/>
        </authorList>
    </citation>
    <scope>NUCLEOTIDE SEQUENCE</scope>
    <source>
        <strain evidence="1">K_DeepCast_65m_m2_066</strain>
    </source>
</reference>